<organism evidence="1">
    <name type="scientific">Anopheles darlingi</name>
    <name type="common">Mosquito</name>
    <dbReference type="NCBI Taxonomy" id="43151"/>
    <lineage>
        <taxon>Eukaryota</taxon>
        <taxon>Metazoa</taxon>
        <taxon>Ecdysozoa</taxon>
        <taxon>Arthropoda</taxon>
        <taxon>Hexapoda</taxon>
        <taxon>Insecta</taxon>
        <taxon>Pterygota</taxon>
        <taxon>Neoptera</taxon>
        <taxon>Endopterygota</taxon>
        <taxon>Diptera</taxon>
        <taxon>Nematocera</taxon>
        <taxon>Culicoidea</taxon>
        <taxon>Culicidae</taxon>
        <taxon>Anophelinae</taxon>
        <taxon>Anopheles</taxon>
    </lineage>
</organism>
<proteinExistence type="predicted"/>
<name>A0A2M4D8Z0_ANODA</name>
<dbReference type="EMBL" id="GGFL01009783">
    <property type="protein sequence ID" value="MBW73961.1"/>
    <property type="molecule type" value="Transcribed_RNA"/>
</dbReference>
<reference evidence="1" key="1">
    <citation type="submission" date="2018-01" db="EMBL/GenBank/DDBJ databases">
        <title>An insight into the sialome of Amazonian anophelines.</title>
        <authorList>
            <person name="Ribeiro J.M."/>
            <person name="Scarpassa V."/>
            <person name="Calvo E."/>
        </authorList>
    </citation>
    <scope>NUCLEOTIDE SEQUENCE</scope>
</reference>
<accession>A0A2M4D8Z0</accession>
<dbReference type="AlphaFoldDB" id="A0A2M4D8Z0"/>
<sequence>MVSITMEAVVVGRWWLPSVLVEPVPAWVVVVVHRYAGLKGAYCSVLSPALGVGAAVAKSVNVPGHYHRGGSVTIAACAARKPSSITLPVCAASRHCTTTVPRIMRWSARS</sequence>
<evidence type="ECO:0000313" key="1">
    <source>
        <dbReference type="EMBL" id="MBW73961.1"/>
    </source>
</evidence>
<protein>
    <submittedName>
        <fullName evidence="1">Putative secreted protein</fullName>
    </submittedName>
</protein>